<dbReference type="AlphaFoldDB" id="A0A363NTM9"/>
<organism evidence="1 2">
    <name type="scientific">Sphingobacterium athyrii</name>
    <dbReference type="NCBI Taxonomy" id="2152717"/>
    <lineage>
        <taxon>Bacteria</taxon>
        <taxon>Pseudomonadati</taxon>
        <taxon>Bacteroidota</taxon>
        <taxon>Sphingobacteriia</taxon>
        <taxon>Sphingobacteriales</taxon>
        <taxon>Sphingobacteriaceae</taxon>
        <taxon>Sphingobacterium</taxon>
    </lineage>
</organism>
<dbReference type="EMBL" id="QCXX01000003">
    <property type="protein sequence ID" value="PUV24117.1"/>
    <property type="molecule type" value="Genomic_DNA"/>
</dbReference>
<reference evidence="1 2" key="1">
    <citation type="submission" date="2018-04" db="EMBL/GenBank/DDBJ databases">
        <title>Sphingobacterium sp. M46 Genome.</title>
        <authorList>
            <person name="Cheng J."/>
            <person name="Li Y."/>
        </authorList>
    </citation>
    <scope>NUCLEOTIDE SEQUENCE [LARGE SCALE GENOMIC DNA]</scope>
    <source>
        <strain evidence="1 2">M46</strain>
    </source>
</reference>
<comment type="caution">
    <text evidence="1">The sequence shown here is derived from an EMBL/GenBank/DDBJ whole genome shotgun (WGS) entry which is preliminary data.</text>
</comment>
<sequence length="69" mass="8354">MEILIPNRIIMRKSEDNFIIIYCLEDDLPNMMIRNYYSSFAYIQQKPPNKYQQKYSKINPVVCKLYLLS</sequence>
<evidence type="ECO:0000313" key="1">
    <source>
        <dbReference type="EMBL" id="PUV24117.1"/>
    </source>
</evidence>
<proteinExistence type="predicted"/>
<accession>A0A363NTM9</accession>
<evidence type="ECO:0000313" key="2">
    <source>
        <dbReference type="Proteomes" id="UP000250831"/>
    </source>
</evidence>
<name>A0A363NTM9_9SPHI</name>
<keyword evidence="2" id="KW-1185">Reference proteome</keyword>
<dbReference type="Proteomes" id="UP000250831">
    <property type="component" value="Unassembled WGS sequence"/>
</dbReference>
<gene>
    <name evidence="1" type="ORF">DCO56_12155</name>
</gene>
<protein>
    <submittedName>
        <fullName evidence="1">Uncharacterized protein</fullName>
    </submittedName>
</protein>